<sequence>MIHQMDVKTAFLIGDLDEEIYMEQPEGFKVKGQEHKVCKLVKSLYGLKQAPKQWHEKFNDVIQGYGFRSNEHDKCIYFKEENGGYVILCLYVDDILIFGSNLEFIEKVKVYLSNNFEMKDLGEAHIILGMKVRMTKEGIVLNQSDSIEKFLRKFNYYDCKSVSTPYDPNVHLHKNLGEPISQLKYSQIIGSLLYFTNMTRPDIFYAVGRLSRYTHNPSKSHWTTLERVLKYLRGTLSYSLCYKGFPSVLEGYSDANWITDNSEIKSTSGFVFMFGGAAITWGSKKQTIISRSTMEAEIIALDTTCTTAEWLRDLLLELRFCDIGPMELVCDNQSALHLSSNPVFHSRTKHIDVRYHFIRDHDEKKDITLENISTDKQLADIFTKPLRESRFEELKNELGLIELS</sequence>
<proteinExistence type="predicted"/>
<reference evidence="2 3" key="1">
    <citation type="journal article" date="2021" name="Comput. Struct. Biotechnol. J.">
        <title>De novo genome assembly of the potent medicinal plant Rehmannia glutinosa using nanopore technology.</title>
        <authorList>
            <person name="Ma L."/>
            <person name="Dong C."/>
            <person name="Song C."/>
            <person name="Wang X."/>
            <person name="Zheng X."/>
            <person name="Niu Y."/>
            <person name="Chen S."/>
            <person name="Feng W."/>
        </authorList>
    </citation>
    <scope>NUCLEOTIDE SEQUENCE [LARGE SCALE GENOMIC DNA]</scope>
    <source>
        <strain evidence="2">DH-2019</strain>
    </source>
</reference>
<feature type="domain" description="Reverse transcriptase Ty1/copia-type" evidence="1">
    <location>
        <begin position="1"/>
        <end position="166"/>
    </location>
</feature>
<protein>
    <recommendedName>
        <fullName evidence="1">Reverse transcriptase Ty1/copia-type domain-containing protein</fullName>
    </recommendedName>
</protein>
<comment type="caution">
    <text evidence="2">The sequence shown here is derived from an EMBL/GenBank/DDBJ whole genome shotgun (WGS) entry which is preliminary data.</text>
</comment>
<dbReference type="InterPro" id="IPR043502">
    <property type="entry name" value="DNA/RNA_pol_sf"/>
</dbReference>
<evidence type="ECO:0000313" key="2">
    <source>
        <dbReference type="EMBL" id="KAK6161187.1"/>
    </source>
</evidence>
<gene>
    <name evidence="2" type="ORF">DH2020_004568</name>
</gene>
<evidence type="ECO:0000313" key="3">
    <source>
        <dbReference type="Proteomes" id="UP001318860"/>
    </source>
</evidence>
<organism evidence="2 3">
    <name type="scientific">Rehmannia glutinosa</name>
    <name type="common">Chinese foxglove</name>
    <dbReference type="NCBI Taxonomy" id="99300"/>
    <lineage>
        <taxon>Eukaryota</taxon>
        <taxon>Viridiplantae</taxon>
        <taxon>Streptophyta</taxon>
        <taxon>Embryophyta</taxon>
        <taxon>Tracheophyta</taxon>
        <taxon>Spermatophyta</taxon>
        <taxon>Magnoliopsida</taxon>
        <taxon>eudicotyledons</taxon>
        <taxon>Gunneridae</taxon>
        <taxon>Pentapetalae</taxon>
        <taxon>asterids</taxon>
        <taxon>lamiids</taxon>
        <taxon>Lamiales</taxon>
        <taxon>Orobanchaceae</taxon>
        <taxon>Rehmannieae</taxon>
        <taxon>Rehmannia</taxon>
    </lineage>
</organism>
<dbReference type="EMBL" id="JABTTQ020000003">
    <property type="protein sequence ID" value="KAK6161187.1"/>
    <property type="molecule type" value="Genomic_DNA"/>
</dbReference>
<dbReference type="CDD" id="cd09272">
    <property type="entry name" value="RNase_HI_RT_Ty1"/>
    <property type="match status" value="1"/>
</dbReference>
<dbReference type="InterPro" id="IPR013103">
    <property type="entry name" value="RVT_2"/>
</dbReference>
<dbReference type="PANTHER" id="PTHR11439:SF440">
    <property type="entry name" value="INTEGRASE CATALYTIC DOMAIN-CONTAINING PROTEIN"/>
    <property type="match status" value="1"/>
</dbReference>
<dbReference type="Pfam" id="PF07727">
    <property type="entry name" value="RVT_2"/>
    <property type="match status" value="1"/>
</dbReference>
<dbReference type="Proteomes" id="UP001318860">
    <property type="component" value="Unassembled WGS sequence"/>
</dbReference>
<keyword evidence="3" id="KW-1185">Reference proteome</keyword>
<evidence type="ECO:0000259" key="1">
    <source>
        <dbReference type="Pfam" id="PF07727"/>
    </source>
</evidence>
<dbReference type="PANTHER" id="PTHR11439">
    <property type="entry name" value="GAG-POL-RELATED RETROTRANSPOSON"/>
    <property type="match status" value="1"/>
</dbReference>
<name>A0ABR0XPV3_REHGL</name>
<dbReference type="SUPFAM" id="SSF56672">
    <property type="entry name" value="DNA/RNA polymerases"/>
    <property type="match status" value="1"/>
</dbReference>
<accession>A0ABR0XPV3</accession>